<feature type="transmembrane region" description="Helical" evidence="1">
    <location>
        <begin position="154"/>
        <end position="175"/>
    </location>
</feature>
<evidence type="ECO:0000313" key="4">
    <source>
        <dbReference type="Proteomes" id="UP001363010"/>
    </source>
</evidence>
<feature type="domain" description="TIR" evidence="2">
    <location>
        <begin position="1"/>
        <end position="117"/>
    </location>
</feature>
<evidence type="ECO:0000259" key="2">
    <source>
        <dbReference type="PROSITE" id="PS50104"/>
    </source>
</evidence>
<name>A0ABU8W2E7_9BURK</name>
<dbReference type="SUPFAM" id="SSF52200">
    <property type="entry name" value="Toll/Interleukin receptor TIR domain"/>
    <property type="match status" value="1"/>
</dbReference>
<gene>
    <name evidence="3" type="ORF">WKW80_18805</name>
</gene>
<accession>A0ABU8W2E7</accession>
<keyword evidence="3" id="KW-0675">Receptor</keyword>
<dbReference type="Gene3D" id="3.40.50.10140">
    <property type="entry name" value="Toll/interleukin-1 receptor homology (TIR) domain"/>
    <property type="match status" value="1"/>
</dbReference>
<dbReference type="Pfam" id="PF13676">
    <property type="entry name" value="TIR_2"/>
    <property type="match status" value="1"/>
</dbReference>
<proteinExistence type="predicted"/>
<dbReference type="PROSITE" id="PS50104">
    <property type="entry name" value="TIR"/>
    <property type="match status" value="1"/>
</dbReference>
<sequence length="275" mass="29835">MADVFLSYSRLDRPVAEAISRALESRGWSVWWDRKIGAGDSFDKTIERELDSAKCVVVVWSKTSIDSDWVKNEAAAAVERKALVPVMIENIRLPIEFRRKQTIDLSGWDRTPTDTALVPLLESISERLSGAPPTFEATSAGATTRPRLRISRTAWLVSAVGGAALAVVAGVSLLHTDSTDYTLVCKGGGAFGIQSEGLFAARIGFSKAAGPASASLPAGQCAWTDRPVNDNEPAEMCYQGLLAFGLSRKFAANELVRQQVHFEAENSCLRITNFL</sequence>
<keyword evidence="1" id="KW-0812">Transmembrane</keyword>
<protein>
    <submittedName>
        <fullName evidence="3">Toll/interleukin-1 receptor domain-containing protein</fullName>
    </submittedName>
</protein>
<organism evidence="3 4">
    <name type="scientific">Variovorax humicola</name>
    <dbReference type="NCBI Taxonomy" id="1769758"/>
    <lineage>
        <taxon>Bacteria</taxon>
        <taxon>Pseudomonadati</taxon>
        <taxon>Pseudomonadota</taxon>
        <taxon>Betaproteobacteria</taxon>
        <taxon>Burkholderiales</taxon>
        <taxon>Comamonadaceae</taxon>
        <taxon>Variovorax</taxon>
    </lineage>
</organism>
<keyword evidence="4" id="KW-1185">Reference proteome</keyword>
<keyword evidence="1" id="KW-1133">Transmembrane helix</keyword>
<dbReference type="Proteomes" id="UP001363010">
    <property type="component" value="Unassembled WGS sequence"/>
</dbReference>
<dbReference type="EMBL" id="JBBKZV010000011">
    <property type="protein sequence ID" value="MEJ8824053.1"/>
    <property type="molecule type" value="Genomic_DNA"/>
</dbReference>
<comment type="caution">
    <text evidence="3">The sequence shown here is derived from an EMBL/GenBank/DDBJ whole genome shotgun (WGS) entry which is preliminary data.</text>
</comment>
<evidence type="ECO:0000313" key="3">
    <source>
        <dbReference type="EMBL" id="MEJ8824053.1"/>
    </source>
</evidence>
<evidence type="ECO:0000256" key="1">
    <source>
        <dbReference type="SAM" id="Phobius"/>
    </source>
</evidence>
<dbReference type="RefSeq" id="WP_340365088.1">
    <property type="nucleotide sequence ID" value="NZ_JBBKZV010000011.1"/>
</dbReference>
<dbReference type="InterPro" id="IPR035897">
    <property type="entry name" value="Toll_tir_struct_dom_sf"/>
</dbReference>
<dbReference type="SMART" id="SM00255">
    <property type="entry name" value="TIR"/>
    <property type="match status" value="1"/>
</dbReference>
<reference evidence="3 4" key="1">
    <citation type="submission" date="2024-03" db="EMBL/GenBank/DDBJ databases">
        <title>Novel species of the genus Variovorax.</title>
        <authorList>
            <person name="Liu Q."/>
            <person name="Xin Y.-H."/>
        </authorList>
    </citation>
    <scope>NUCLEOTIDE SEQUENCE [LARGE SCALE GENOMIC DNA]</scope>
    <source>
        <strain evidence="3 4">KACC 18501</strain>
    </source>
</reference>
<keyword evidence="1" id="KW-0472">Membrane</keyword>
<dbReference type="InterPro" id="IPR000157">
    <property type="entry name" value="TIR_dom"/>
</dbReference>